<dbReference type="Proteomes" id="UP001259659">
    <property type="component" value="Unassembled WGS sequence"/>
</dbReference>
<proteinExistence type="predicted"/>
<organism evidence="1 2">
    <name type="scientific">Haloarcula saliterrae</name>
    <dbReference type="NCBI Taxonomy" id="2950534"/>
    <lineage>
        <taxon>Archaea</taxon>
        <taxon>Methanobacteriati</taxon>
        <taxon>Methanobacteriota</taxon>
        <taxon>Stenosarchaea group</taxon>
        <taxon>Halobacteria</taxon>
        <taxon>Halobacteriales</taxon>
        <taxon>Haloarculaceae</taxon>
        <taxon>Haloarcula</taxon>
    </lineage>
</organism>
<dbReference type="PROSITE" id="PS51257">
    <property type="entry name" value="PROKAR_LIPOPROTEIN"/>
    <property type="match status" value="1"/>
</dbReference>
<reference evidence="1 2" key="1">
    <citation type="submission" date="2022-06" db="EMBL/GenBank/DDBJ databases">
        <title>Haloarcula sp. a new haloarchaeum isolate from saline soil.</title>
        <authorList>
            <person name="Strakova D."/>
            <person name="Galisteo C."/>
            <person name="Sanchez-Porro C."/>
            <person name="Ventosa A."/>
        </authorList>
    </citation>
    <scope>NUCLEOTIDE SEQUENCE [LARGE SCALE GENOMIC DNA]</scope>
    <source>
        <strain evidence="1 2">S1CR25-12</strain>
    </source>
</reference>
<keyword evidence="2" id="KW-1185">Reference proteome</keyword>
<sequence>MAPITRRRLLQTAGASTIATIVSGCLGRGASSLDSLTVAYVPIYPNMQHYVMEREGYYDDVPADVTVERFSSGPSVVTAFASGDVDVALFGITPAMVLADRGTQAGVLAANSRNGFRIMGTDEVVDLYEQEGAGVFEGFEEENGRKIRFGTPPDGSVPDIVLRYWIQEALDAGEMDTVIDKSTVPPANAVQTIQSGDIDATIIQEPFATIIGREDGYGELAWSGNVLENHPVTVLFANQQVIDASDIAQALVEQHTAATEFTANSPDAAASHAASVIGSGVSEDLAEAAMESQASDFISDPYTITDQTATMGEFVANVGNIDEPVPTEELFAFEPYDAINA</sequence>
<dbReference type="EMBL" id="JAMQON010000005">
    <property type="protein sequence ID" value="MDS0261010.1"/>
    <property type="molecule type" value="Genomic_DNA"/>
</dbReference>
<dbReference type="PROSITE" id="PS51318">
    <property type="entry name" value="TAT"/>
    <property type="match status" value="1"/>
</dbReference>
<evidence type="ECO:0000313" key="1">
    <source>
        <dbReference type="EMBL" id="MDS0261010.1"/>
    </source>
</evidence>
<dbReference type="PANTHER" id="PTHR30024">
    <property type="entry name" value="ALIPHATIC SULFONATES-BINDING PROTEIN-RELATED"/>
    <property type="match status" value="1"/>
</dbReference>
<dbReference type="InterPro" id="IPR006311">
    <property type="entry name" value="TAT_signal"/>
</dbReference>
<dbReference type="RefSeq" id="WP_310920797.1">
    <property type="nucleotide sequence ID" value="NZ_JAMQON010000005.1"/>
</dbReference>
<dbReference type="Pfam" id="PF13379">
    <property type="entry name" value="NMT1_2"/>
    <property type="match status" value="1"/>
</dbReference>
<comment type="caution">
    <text evidence="1">The sequence shown here is derived from an EMBL/GenBank/DDBJ whole genome shotgun (WGS) entry which is preliminary data.</text>
</comment>
<evidence type="ECO:0000313" key="2">
    <source>
        <dbReference type="Proteomes" id="UP001259659"/>
    </source>
</evidence>
<protein>
    <submittedName>
        <fullName evidence="1">ABC transporter substrate-binding protein</fullName>
    </submittedName>
</protein>
<gene>
    <name evidence="1" type="ORF">NDI56_16535</name>
</gene>
<accession>A0ABU2FGP5</accession>
<dbReference type="Gene3D" id="3.40.190.10">
    <property type="entry name" value="Periplasmic binding protein-like II"/>
    <property type="match status" value="2"/>
</dbReference>
<name>A0ABU2FGP5_9EURY</name>
<dbReference type="SUPFAM" id="SSF53850">
    <property type="entry name" value="Periplasmic binding protein-like II"/>
    <property type="match status" value="1"/>
</dbReference>